<dbReference type="OrthoDB" id="2499472at2759"/>
<evidence type="ECO:0000313" key="4">
    <source>
        <dbReference type="EMBL" id="KIK38344.1"/>
    </source>
</evidence>
<feature type="non-terminal residue" evidence="4">
    <location>
        <position position="53"/>
    </location>
</feature>
<accession>A0A0D0AJJ8</accession>
<evidence type="ECO:0000313" key="5">
    <source>
        <dbReference type="Proteomes" id="UP000054485"/>
    </source>
</evidence>
<dbReference type="HOGENOM" id="CLU_201513_0_0_1"/>
<dbReference type="GO" id="GO:0046872">
    <property type="term" value="F:metal ion binding"/>
    <property type="evidence" value="ECO:0007669"/>
    <property type="project" value="UniProtKB-KW"/>
</dbReference>
<evidence type="ECO:0000256" key="2">
    <source>
        <dbReference type="ARBA" id="ARBA00022723"/>
    </source>
</evidence>
<organism evidence="4 5">
    <name type="scientific">Suillus luteus UH-Slu-Lm8-n1</name>
    <dbReference type="NCBI Taxonomy" id="930992"/>
    <lineage>
        <taxon>Eukaryota</taxon>
        <taxon>Fungi</taxon>
        <taxon>Dikarya</taxon>
        <taxon>Basidiomycota</taxon>
        <taxon>Agaricomycotina</taxon>
        <taxon>Agaricomycetes</taxon>
        <taxon>Agaricomycetidae</taxon>
        <taxon>Boletales</taxon>
        <taxon>Suillineae</taxon>
        <taxon>Suillaceae</taxon>
        <taxon>Suillus</taxon>
    </lineage>
</organism>
<keyword evidence="2" id="KW-0479">Metal-binding</keyword>
<protein>
    <recommendedName>
        <fullName evidence="3">DDE Tnp4 domain-containing protein</fullName>
    </recommendedName>
</protein>
<evidence type="ECO:0000256" key="1">
    <source>
        <dbReference type="ARBA" id="ARBA00001968"/>
    </source>
</evidence>
<name>A0A0D0AJJ8_9AGAM</name>
<keyword evidence="5" id="KW-1185">Reference proteome</keyword>
<reference evidence="4 5" key="1">
    <citation type="submission" date="2014-04" db="EMBL/GenBank/DDBJ databases">
        <authorList>
            <consortium name="DOE Joint Genome Institute"/>
            <person name="Kuo A."/>
            <person name="Ruytinx J."/>
            <person name="Rineau F."/>
            <person name="Colpaert J."/>
            <person name="Kohler A."/>
            <person name="Nagy L.G."/>
            <person name="Floudas D."/>
            <person name="Copeland A."/>
            <person name="Barry K.W."/>
            <person name="Cichocki N."/>
            <person name="Veneault-Fourrey C."/>
            <person name="LaButti K."/>
            <person name="Lindquist E.A."/>
            <person name="Lipzen A."/>
            <person name="Lundell T."/>
            <person name="Morin E."/>
            <person name="Murat C."/>
            <person name="Sun H."/>
            <person name="Tunlid A."/>
            <person name="Henrissat B."/>
            <person name="Grigoriev I.V."/>
            <person name="Hibbett D.S."/>
            <person name="Martin F."/>
            <person name="Nordberg H.P."/>
            <person name="Cantor M.N."/>
            <person name="Hua S.X."/>
        </authorList>
    </citation>
    <scope>NUCLEOTIDE SEQUENCE [LARGE SCALE GENOMIC DNA]</scope>
    <source>
        <strain evidence="4 5">UH-Slu-Lm8-n1</strain>
    </source>
</reference>
<evidence type="ECO:0000259" key="3">
    <source>
        <dbReference type="Pfam" id="PF13359"/>
    </source>
</evidence>
<feature type="non-terminal residue" evidence="4">
    <location>
        <position position="1"/>
    </location>
</feature>
<dbReference type="InterPro" id="IPR027806">
    <property type="entry name" value="HARBI1_dom"/>
</dbReference>
<proteinExistence type="predicted"/>
<dbReference type="InParanoid" id="A0A0D0AJJ8"/>
<feature type="domain" description="DDE Tnp4" evidence="3">
    <location>
        <begin position="3"/>
        <end position="47"/>
    </location>
</feature>
<dbReference type="AlphaFoldDB" id="A0A0D0AJJ8"/>
<comment type="cofactor">
    <cofactor evidence="1">
        <name>a divalent metal cation</name>
        <dbReference type="ChEBI" id="CHEBI:60240"/>
    </cofactor>
</comment>
<dbReference type="Pfam" id="PF13359">
    <property type="entry name" value="DDE_Tnp_4"/>
    <property type="match status" value="1"/>
</dbReference>
<sequence>ICVRVEHAFAALKGRFQSLRELRHPLQNDDQLQYHSYWVMCCIILHNMIIRFE</sequence>
<reference evidence="5" key="2">
    <citation type="submission" date="2015-01" db="EMBL/GenBank/DDBJ databases">
        <title>Evolutionary Origins and Diversification of the Mycorrhizal Mutualists.</title>
        <authorList>
            <consortium name="DOE Joint Genome Institute"/>
            <consortium name="Mycorrhizal Genomics Consortium"/>
            <person name="Kohler A."/>
            <person name="Kuo A."/>
            <person name="Nagy L.G."/>
            <person name="Floudas D."/>
            <person name="Copeland A."/>
            <person name="Barry K.W."/>
            <person name="Cichocki N."/>
            <person name="Veneault-Fourrey C."/>
            <person name="LaButti K."/>
            <person name="Lindquist E.A."/>
            <person name="Lipzen A."/>
            <person name="Lundell T."/>
            <person name="Morin E."/>
            <person name="Murat C."/>
            <person name="Riley R."/>
            <person name="Ohm R."/>
            <person name="Sun H."/>
            <person name="Tunlid A."/>
            <person name="Henrissat B."/>
            <person name="Grigoriev I.V."/>
            <person name="Hibbett D.S."/>
            <person name="Martin F."/>
        </authorList>
    </citation>
    <scope>NUCLEOTIDE SEQUENCE [LARGE SCALE GENOMIC DNA]</scope>
    <source>
        <strain evidence="5">UH-Slu-Lm8-n1</strain>
    </source>
</reference>
<dbReference type="Proteomes" id="UP000054485">
    <property type="component" value="Unassembled WGS sequence"/>
</dbReference>
<dbReference type="EMBL" id="KN835398">
    <property type="protein sequence ID" value="KIK38344.1"/>
    <property type="molecule type" value="Genomic_DNA"/>
</dbReference>
<gene>
    <name evidence="4" type="ORF">CY34DRAFT_27956</name>
</gene>